<dbReference type="PANTHER" id="PTHR43401">
    <property type="entry name" value="L-THREONINE 3-DEHYDROGENASE"/>
    <property type="match status" value="1"/>
</dbReference>
<organism evidence="6 7">
    <name type="scientific">Anaerococcus faecalis</name>
    <dbReference type="NCBI Taxonomy" id="2742993"/>
    <lineage>
        <taxon>Bacteria</taxon>
        <taxon>Bacillati</taxon>
        <taxon>Bacillota</taxon>
        <taxon>Tissierellia</taxon>
        <taxon>Tissierellales</taxon>
        <taxon>Peptoniphilaceae</taxon>
        <taxon>Anaerococcus</taxon>
    </lineage>
</organism>
<dbReference type="InterPro" id="IPR020843">
    <property type="entry name" value="ER"/>
</dbReference>
<dbReference type="RefSeq" id="WP_176270087.1">
    <property type="nucleotide sequence ID" value="NZ_JABVBA010000011.1"/>
</dbReference>
<protein>
    <submittedName>
        <fullName evidence="6">Zinc-binding alcohol dehydrogenase family protein</fullName>
    </submittedName>
</protein>
<reference evidence="6 7" key="1">
    <citation type="submission" date="2020-06" db="EMBL/GenBank/DDBJ databases">
        <title>Anaerococcus sp. nov., isolated form swine feces.</title>
        <authorList>
            <person name="Yu S."/>
        </authorList>
    </citation>
    <scope>NUCLEOTIDE SEQUENCE [LARGE SCALE GENOMIC DNA]</scope>
    <source>
        <strain evidence="6 7">AGMB00486</strain>
    </source>
</reference>
<comment type="caution">
    <text evidence="6">The sequence shown here is derived from an EMBL/GenBank/DDBJ whole genome shotgun (WGS) entry which is preliminary data.</text>
</comment>
<dbReference type="PROSITE" id="PS00059">
    <property type="entry name" value="ADH_ZINC"/>
    <property type="match status" value="1"/>
</dbReference>
<evidence type="ECO:0000256" key="3">
    <source>
        <dbReference type="ARBA" id="ARBA00023002"/>
    </source>
</evidence>
<dbReference type="Gene3D" id="3.40.50.720">
    <property type="entry name" value="NAD(P)-binding Rossmann-like Domain"/>
    <property type="match status" value="1"/>
</dbReference>
<dbReference type="SUPFAM" id="SSF51735">
    <property type="entry name" value="NAD(P)-binding Rossmann-fold domains"/>
    <property type="match status" value="1"/>
</dbReference>
<sequence length="339" mass="37643">MKAVRINKVENLEIVDLEEVQIKEPDDVKIKIKAVGICGSDVGIYKGSNPMAKYPRVIGHEMTGIVEEVGKEVKNFKKGDKVVVDPVINCGECKNCKNGRPNICENLKVRGVHVEGGFSEKIVVKDYQTYKVNKDMPFNRSVLIEPFSIGFQANRRADVKKDDVVFVMGAGTIGQTVARVAQYFGAKVFTSDMDQKKLERAKKFGMIPIDVNTQNPIEFIKENNEGRLADVVVDAICTPKTFEIAVKSAASAGRVVNLGFSTQPSQIASVDITSKELDILGSRLSNKRFPEVIEAYNTGKLSFDDLVSHEMEFEDAEKAIKMIIDKDVYTEKIVLTLEN</sequence>
<evidence type="ECO:0000313" key="7">
    <source>
        <dbReference type="Proteomes" id="UP000540919"/>
    </source>
</evidence>
<dbReference type="Pfam" id="PF08240">
    <property type="entry name" value="ADH_N"/>
    <property type="match status" value="1"/>
</dbReference>
<dbReference type="CDD" id="cd08261">
    <property type="entry name" value="Zn_ADH7"/>
    <property type="match status" value="1"/>
</dbReference>
<gene>
    <name evidence="6" type="ORF">HV819_09790</name>
</gene>
<keyword evidence="1 4" id="KW-0479">Metal-binding</keyword>
<dbReference type="InterPro" id="IPR050129">
    <property type="entry name" value="Zn_alcohol_dh"/>
</dbReference>
<dbReference type="SUPFAM" id="SSF50129">
    <property type="entry name" value="GroES-like"/>
    <property type="match status" value="1"/>
</dbReference>
<evidence type="ECO:0000259" key="5">
    <source>
        <dbReference type="SMART" id="SM00829"/>
    </source>
</evidence>
<dbReference type="Gene3D" id="3.90.180.10">
    <property type="entry name" value="Medium-chain alcohol dehydrogenases, catalytic domain"/>
    <property type="match status" value="1"/>
</dbReference>
<dbReference type="SMART" id="SM00829">
    <property type="entry name" value="PKS_ER"/>
    <property type="match status" value="1"/>
</dbReference>
<dbReference type="InterPro" id="IPR013149">
    <property type="entry name" value="ADH-like_C"/>
</dbReference>
<evidence type="ECO:0000256" key="1">
    <source>
        <dbReference type="ARBA" id="ARBA00022723"/>
    </source>
</evidence>
<dbReference type="Proteomes" id="UP000540919">
    <property type="component" value="Unassembled WGS sequence"/>
</dbReference>
<keyword evidence="2 4" id="KW-0862">Zinc</keyword>
<keyword evidence="3" id="KW-0560">Oxidoreductase</keyword>
<dbReference type="Pfam" id="PF00107">
    <property type="entry name" value="ADH_zinc_N"/>
    <property type="match status" value="1"/>
</dbReference>
<evidence type="ECO:0000256" key="2">
    <source>
        <dbReference type="ARBA" id="ARBA00022833"/>
    </source>
</evidence>
<comment type="similarity">
    <text evidence="4">Belongs to the zinc-containing alcohol dehydrogenase family.</text>
</comment>
<dbReference type="InterPro" id="IPR036291">
    <property type="entry name" value="NAD(P)-bd_dom_sf"/>
</dbReference>
<dbReference type="InterPro" id="IPR002328">
    <property type="entry name" value="ADH_Zn_CS"/>
</dbReference>
<dbReference type="InterPro" id="IPR011032">
    <property type="entry name" value="GroES-like_sf"/>
</dbReference>
<dbReference type="PANTHER" id="PTHR43401:SF2">
    <property type="entry name" value="L-THREONINE 3-DEHYDROGENASE"/>
    <property type="match status" value="1"/>
</dbReference>
<proteinExistence type="inferred from homology"/>
<dbReference type="EMBL" id="JABVBA010000011">
    <property type="protein sequence ID" value="NVF12245.1"/>
    <property type="molecule type" value="Genomic_DNA"/>
</dbReference>
<accession>A0ABX2NBZ8</accession>
<keyword evidence="7" id="KW-1185">Reference proteome</keyword>
<evidence type="ECO:0000256" key="4">
    <source>
        <dbReference type="RuleBase" id="RU361277"/>
    </source>
</evidence>
<feature type="domain" description="Enoyl reductase (ER)" evidence="5">
    <location>
        <begin position="7"/>
        <end position="335"/>
    </location>
</feature>
<evidence type="ECO:0000313" key="6">
    <source>
        <dbReference type="EMBL" id="NVF12245.1"/>
    </source>
</evidence>
<dbReference type="InterPro" id="IPR013154">
    <property type="entry name" value="ADH-like_N"/>
</dbReference>
<comment type="cofactor">
    <cofactor evidence="4">
        <name>Zn(2+)</name>
        <dbReference type="ChEBI" id="CHEBI:29105"/>
    </cofactor>
</comment>
<name>A0ABX2NBZ8_9FIRM</name>